<dbReference type="GO" id="GO:0009289">
    <property type="term" value="C:pilus"/>
    <property type="evidence" value="ECO:0007669"/>
    <property type="project" value="InterPro"/>
</dbReference>
<organism evidence="1">
    <name type="scientific">Salmonella enterica subsp. enterica serovar Hull</name>
    <dbReference type="NCBI Taxonomy" id="1403564"/>
    <lineage>
        <taxon>Bacteria</taxon>
        <taxon>Pseudomonadati</taxon>
        <taxon>Pseudomonadota</taxon>
        <taxon>Gammaproteobacteria</taxon>
        <taxon>Enterobacterales</taxon>
        <taxon>Enterobacteriaceae</taxon>
        <taxon>Salmonella</taxon>
    </lineage>
</organism>
<proteinExistence type="predicted"/>
<dbReference type="InterPro" id="IPR036937">
    <property type="entry name" value="Adhesion_dom_fimbrial_sf"/>
</dbReference>
<comment type="caution">
    <text evidence="1">The sequence shown here is derived from an EMBL/GenBank/DDBJ whole genome shotgun (WGS) entry which is preliminary data.</text>
</comment>
<dbReference type="GO" id="GO:0007155">
    <property type="term" value="P:cell adhesion"/>
    <property type="evidence" value="ECO:0007669"/>
    <property type="project" value="InterPro"/>
</dbReference>
<name>A0A5X4PLQ6_SALET</name>
<dbReference type="Gene3D" id="2.60.40.1090">
    <property type="entry name" value="Fimbrial-type adhesion domain"/>
    <property type="match status" value="1"/>
</dbReference>
<reference evidence="1" key="1">
    <citation type="submission" date="2018-11" db="EMBL/GenBank/DDBJ databases">
        <authorList>
            <person name="Ashton P.M."/>
            <person name="Dallman T."/>
            <person name="Nair S."/>
            <person name="De Pinna E."/>
            <person name="Peters T."/>
            <person name="Grant K."/>
        </authorList>
    </citation>
    <scope>NUCLEOTIDE SEQUENCE</scope>
    <source>
        <strain evidence="1">638096</strain>
    </source>
</reference>
<dbReference type="EMBL" id="AAHSMS010000046">
    <property type="protein sequence ID" value="EBZ8651192.1"/>
    <property type="molecule type" value="Genomic_DNA"/>
</dbReference>
<evidence type="ECO:0000313" key="1">
    <source>
        <dbReference type="EMBL" id="EBZ8651192.1"/>
    </source>
</evidence>
<accession>A0A5X4PLQ6</accession>
<gene>
    <name evidence="1" type="ORF">EHB58_23975</name>
</gene>
<sequence>MINIPFYVANMEHWWNVTQGGNANWEYGYTDFKKYLSVPWYIPVKVQAFSDCKLSTNNLDINHGTIRSSVAIQGHSASGTIDVSCSYPANLQVTVMNNVTNTDNAIPCGSGTCVLTIDGHKSLKIENVINSKIKVDSLFTATAGQIGIVTGHAILRIDVI</sequence>
<evidence type="ECO:0008006" key="2">
    <source>
        <dbReference type="Google" id="ProtNLM"/>
    </source>
</evidence>
<dbReference type="AlphaFoldDB" id="A0A5X4PLQ6"/>
<protein>
    <recommendedName>
        <fullName evidence="2">PapG chaperone-binding domain-containing protein</fullName>
    </recommendedName>
</protein>